<protein>
    <recommendedName>
        <fullName evidence="2">Prenyltransferase alpha-alpha toroid domain-containing protein</fullName>
    </recommendedName>
</protein>
<proteinExistence type="predicted"/>
<accession>A0AAE0A7J1</accession>
<dbReference type="InterPro" id="IPR053319">
    <property type="entry name" value="OEP61"/>
</dbReference>
<dbReference type="Pfam" id="PF00432">
    <property type="entry name" value="Prenyltrans"/>
    <property type="match status" value="1"/>
</dbReference>
<feature type="domain" description="Prenyltransferase alpha-alpha toroid" evidence="2">
    <location>
        <begin position="182"/>
        <end position="282"/>
    </location>
</feature>
<evidence type="ECO:0000259" key="2">
    <source>
        <dbReference type="Pfam" id="PF00432"/>
    </source>
</evidence>
<gene>
    <name evidence="3" type="ORF">Dsin_019591</name>
</gene>
<evidence type="ECO:0000313" key="4">
    <source>
        <dbReference type="Proteomes" id="UP001281410"/>
    </source>
</evidence>
<dbReference type="SUPFAM" id="SSF48239">
    <property type="entry name" value="Terpenoid cyclases/Protein prenyltransferases"/>
    <property type="match status" value="1"/>
</dbReference>
<dbReference type="PANTHER" id="PTHR48433">
    <property type="entry name" value="OUTER ENVELOPE PROTEIN 61-LIKE"/>
    <property type="match status" value="1"/>
</dbReference>
<comment type="caution">
    <text evidence="3">The sequence shown here is derived from an EMBL/GenBank/DDBJ whole genome shotgun (WGS) entry which is preliminary data.</text>
</comment>
<dbReference type="AlphaFoldDB" id="A0AAE0A7J1"/>
<evidence type="ECO:0000256" key="1">
    <source>
        <dbReference type="ARBA" id="ARBA00022737"/>
    </source>
</evidence>
<organism evidence="3 4">
    <name type="scientific">Dipteronia sinensis</name>
    <dbReference type="NCBI Taxonomy" id="43782"/>
    <lineage>
        <taxon>Eukaryota</taxon>
        <taxon>Viridiplantae</taxon>
        <taxon>Streptophyta</taxon>
        <taxon>Embryophyta</taxon>
        <taxon>Tracheophyta</taxon>
        <taxon>Spermatophyta</taxon>
        <taxon>Magnoliopsida</taxon>
        <taxon>eudicotyledons</taxon>
        <taxon>Gunneridae</taxon>
        <taxon>Pentapetalae</taxon>
        <taxon>rosids</taxon>
        <taxon>malvids</taxon>
        <taxon>Sapindales</taxon>
        <taxon>Sapindaceae</taxon>
        <taxon>Hippocastanoideae</taxon>
        <taxon>Acereae</taxon>
        <taxon>Dipteronia</taxon>
    </lineage>
</organism>
<keyword evidence="1" id="KW-0677">Repeat</keyword>
<sequence length="296" mass="33366">MSRMSPSDFAKIPQAGQPLIMCRRSSRAVTRPVSISRHRPLFSRSINLFSDGRFWRCFVRPSTSPVEIDPSPALEEARNLFVQLFPGSENHKLKQVVEGRLMMANPDLMRMATENMKNMRPEDLRQAAEQLNHTRPEEMAEIGDKIANATPEEIASMRARVDAQMTYELNAAQMLKNQMGELAADKHVKYIISIEKKKDSFESVVMEHLRMSGAYWGLTTLDLLGKLDAVDKEEMIEVLFVGGFAGNIGHDPHILYTLSAVQVLALFDKLDVLDIDKVSNSILVPLPLFVGIIDFH</sequence>
<dbReference type="EMBL" id="JANJYJ010000006">
    <property type="protein sequence ID" value="KAK3205545.1"/>
    <property type="molecule type" value="Genomic_DNA"/>
</dbReference>
<dbReference type="PANTHER" id="PTHR48433:SF1">
    <property type="entry name" value="OUTER ENVELOPE PROTEIN 61-LIKE"/>
    <property type="match status" value="1"/>
</dbReference>
<evidence type="ECO:0000313" key="3">
    <source>
        <dbReference type="EMBL" id="KAK3205545.1"/>
    </source>
</evidence>
<reference evidence="3" key="1">
    <citation type="journal article" date="2023" name="Plant J.">
        <title>Genome sequences and population genomics provide insights into the demographic history, inbreeding, and mutation load of two 'living fossil' tree species of Dipteronia.</title>
        <authorList>
            <person name="Feng Y."/>
            <person name="Comes H.P."/>
            <person name="Chen J."/>
            <person name="Zhu S."/>
            <person name="Lu R."/>
            <person name="Zhang X."/>
            <person name="Li P."/>
            <person name="Qiu J."/>
            <person name="Olsen K.M."/>
            <person name="Qiu Y."/>
        </authorList>
    </citation>
    <scope>NUCLEOTIDE SEQUENCE</scope>
    <source>
        <strain evidence="3">NBL</strain>
    </source>
</reference>
<dbReference type="Proteomes" id="UP001281410">
    <property type="component" value="Unassembled WGS sequence"/>
</dbReference>
<keyword evidence="4" id="KW-1185">Reference proteome</keyword>
<dbReference type="GO" id="GO:0003824">
    <property type="term" value="F:catalytic activity"/>
    <property type="evidence" value="ECO:0007669"/>
    <property type="project" value="InterPro"/>
</dbReference>
<dbReference type="Gene3D" id="1.50.10.20">
    <property type="match status" value="1"/>
</dbReference>
<dbReference type="InterPro" id="IPR001330">
    <property type="entry name" value="Prenyltrans"/>
</dbReference>
<dbReference type="InterPro" id="IPR008930">
    <property type="entry name" value="Terpenoid_cyclase/PrenylTrfase"/>
</dbReference>
<name>A0AAE0A7J1_9ROSI</name>